<dbReference type="OrthoDB" id="5288100at2"/>
<keyword evidence="1" id="KW-0456">Lyase</keyword>
<dbReference type="Proteomes" id="UP000281955">
    <property type="component" value="Unassembled WGS sequence"/>
</dbReference>
<dbReference type="InterPro" id="IPR052551">
    <property type="entry name" value="UV-DNA_repair_photolyase"/>
</dbReference>
<protein>
    <submittedName>
        <fullName evidence="1">Deoxyribodipyrimidine photolyase-related protein</fullName>
    </submittedName>
</protein>
<dbReference type="GO" id="GO:0016829">
    <property type="term" value="F:lyase activity"/>
    <property type="evidence" value="ECO:0007669"/>
    <property type="project" value="UniProtKB-KW"/>
</dbReference>
<dbReference type="InParanoid" id="A0A420XLX9"/>
<dbReference type="RefSeq" id="WP_121194575.1">
    <property type="nucleotide sequence ID" value="NZ_RBWV01000014.1"/>
</dbReference>
<sequence length="487" mass="55030">MTRRWLFADQLGPHFLDEPDQPVLLVESRRVFARRRFHRQKAHLVLSALRHRAAELGDQAVFVQDDGYGPAVRAQRERVSVCHPTTRPALRLVQELGVEVLPARGFATEQQQFARWAGGHGSLLMEAFYRDARRRLGVLMEPDGPVGGTWNYDHDNREPPPADGLHLDEPWWPEEDEIDEQVRADLDRWEREGTARFVGRDGPRRFAATRAEALAALDHFVERRLPTFGPTEDAMLRRDWTMSHSLLSATMNLGLLDPMECVRRAEAAYRSGAAPLASVEGYVRQLIGWRDYVYGTYWWFGPDYPGANALGATTPLPDWFRELDADAVEAACLRDVLAGVRDRGWVHHIPRLMVLGNYALQRGWSPQELTAWFHECFVDGYEWVMVANIIGMSQHADGGAMATKPYASGGAYINRMSDYCKPCAYDPKVRVGPTACPFTAGYWAFLDRTQPLLAANPRMSRPLLGLARLSDREALVEQERARGSAPP</sequence>
<dbReference type="AlphaFoldDB" id="A0A420XLX9"/>
<dbReference type="Gene3D" id="1.10.10.1710">
    <property type="entry name" value="Deoxyribodipyrimidine photolyase-related"/>
    <property type="match status" value="1"/>
</dbReference>
<dbReference type="InterPro" id="IPR014729">
    <property type="entry name" value="Rossmann-like_a/b/a_fold"/>
</dbReference>
<dbReference type="EMBL" id="RBWV01000014">
    <property type="protein sequence ID" value="RKS71527.1"/>
    <property type="molecule type" value="Genomic_DNA"/>
</dbReference>
<dbReference type="PANTHER" id="PTHR38657:SF1">
    <property type="entry name" value="SLR1343 PROTEIN"/>
    <property type="match status" value="1"/>
</dbReference>
<dbReference type="Gene3D" id="3.40.50.620">
    <property type="entry name" value="HUPs"/>
    <property type="match status" value="1"/>
</dbReference>
<evidence type="ECO:0000313" key="2">
    <source>
        <dbReference type="Proteomes" id="UP000281955"/>
    </source>
</evidence>
<gene>
    <name evidence="1" type="ORF">CLV35_3327</name>
</gene>
<dbReference type="Gene3D" id="1.25.40.80">
    <property type="match status" value="1"/>
</dbReference>
<proteinExistence type="predicted"/>
<comment type="caution">
    <text evidence="1">The sequence shown here is derived from an EMBL/GenBank/DDBJ whole genome shotgun (WGS) entry which is preliminary data.</text>
</comment>
<accession>A0A420XLX9</accession>
<dbReference type="PANTHER" id="PTHR38657">
    <property type="entry name" value="SLR1343 PROTEIN"/>
    <property type="match status" value="1"/>
</dbReference>
<dbReference type="SUPFAM" id="SSF48173">
    <property type="entry name" value="Cryptochrome/photolyase FAD-binding domain"/>
    <property type="match status" value="1"/>
</dbReference>
<dbReference type="InterPro" id="IPR036134">
    <property type="entry name" value="Crypto/Photolyase_FAD-like_sf"/>
</dbReference>
<name>A0A420XLX9_9ACTN</name>
<reference evidence="1 2" key="1">
    <citation type="submission" date="2018-10" db="EMBL/GenBank/DDBJ databases">
        <title>Genomic Encyclopedia of Archaeal and Bacterial Type Strains, Phase II (KMG-II): from individual species to whole genera.</title>
        <authorList>
            <person name="Goeker M."/>
        </authorList>
    </citation>
    <scope>NUCLEOTIDE SEQUENCE [LARGE SCALE GENOMIC DNA]</scope>
    <source>
        <strain evidence="1 2">RP-AC37</strain>
    </source>
</reference>
<dbReference type="Pfam" id="PF04244">
    <property type="entry name" value="DPRP"/>
    <property type="match status" value="1"/>
</dbReference>
<keyword evidence="2" id="KW-1185">Reference proteome</keyword>
<organism evidence="1 2">
    <name type="scientific">Motilibacter peucedani</name>
    <dbReference type="NCBI Taxonomy" id="598650"/>
    <lineage>
        <taxon>Bacteria</taxon>
        <taxon>Bacillati</taxon>
        <taxon>Actinomycetota</taxon>
        <taxon>Actinomycetes</taxon>
        <taxon>Motilibacterales</taxon>
        <taxon>Motilibacteraceae</taxon>
        <taxon>Motilibacter</taxon>
    </lineage>
</organism>
<dbReference type="Gene3D" id="1.10.579.10">
    <property type="entry name" value="DNA Cyclobutane Dipyrimidine Photolyase, subunit A, domain 3"/>
    <property type="match status" value="1"/>
</dbReference>
<dbReference type="InterPro" id="IPR007357">
    <property type="entry name" value="PhrB-like"/>
</dbReference>
<evidence type="ECO:0000313" key="1">
    <source>
        <dbReference type="EMBL" id="RKS71527.1"/>
    </source>
</evidence>